<feature type="region of interest" description="Disordered" evidence="1">
    <location>
        <begin position="87"/>
        <end position="120"/>
    </location>
</feature>
<evidence type="ECO:0000256" key="1">
    <source>
        <dbReference type="SAM" id="MobiDB-lite"/>
    </source>
</evidence>
<reference evidence="2 3" key="1">
    <citation type="submission" date="2019-06" db="EMBL/GenBank/DDBJ databases">
        <authorList>
            <person name="Palmer J.M."/>
        </authorList>
    </citation>
    <scope>NUCLEOTIDE SEQUENCE [LARGE SCALE GENOMIC DNA]</scope>
    <source>
        <strain evidence="2 3">TWF788</strain>
    </source>
</reference>
<name>A0A7C8KFG4_ORBOL</name>
<dbReference type="Proteomes" id="UP000479691">
    <property type="component" value="Unassembled WGS sequence"/>
</dbReference>
<dbReference type="AlphaFoldDB" id="A0A7C8KFG4"/>
<proteinExistence type="predicted"/>
<gene>
    <name evidence="2" type="ORF">TWF788_009464</name>
</gene>
<comment type="caution">
    <text evidence="2">The sequence shown here is derived from an EMBL/GenBank/DDBJ whole genome shotgun (WGS) entry which is preliminary data.</text>
</comment>
<organism evidence="2 3">
    <name type="scientific">Orbilia oligospora</name>
    <name type="common">Nematode-trapping fungus</name>
    <name type="synonym">Arthrobotrys oligospora</name>
    <dbReference type="NCBI Taxonomy" id="2813651"/>
    <lineage>
        <taxon>Eukaryota</taxon>
        <taxon>Fungi</taxon>
        <taxon>Dikarya</taxon>
        <taxon>Ascomycota</taxon>
        <taxon>Pezizomycotina</taxon>
        <taxon>Orbiliomycetes</taxon>
        <taxon>Orbiliales</taxon>
        <taxon>Orbiliaceae</taxon>
        <taxon>Orbilia</taxon>
    </lineage>
</organism>
<dbReference type="EMBL" id="JAABOE010000065">
    <property type="protein sequence ID" value="KAF3172338.1"/>
    <property type="molecule type" value="Genomic_DNA"/>
</dbReference>
<accession>A0A7C8KFG4</accession>
<evidence type="ECO:0000313" key="3">
    <source>
        <dbReference type="Proteomes" id="UP000479691"/>
    </source>
</evidence>
<feature type="region of interest" description="Disordered" evidence="1">
    <location>
        <begin position="1"/>
        <end position="20"/>
    </location>
</feature>
<sequence length="120" mass="13038">MVGISGGTEQDRSEQVGEFVPRQLTAREETFGLGFGNDVYPMVDTFEPLDFDTLMSGSGNIDWGLVDRYLFDKTVIFGDNSPVLDNMQIITPDESDTGSGQLGPASQSSASSSNPEQQRH</sequence>
<feature type="compositionally biased region" description="Low complexity" evidence="1">
    <location>
        <begin position="98"/>
        <end position="113"/>
    </location>
</feature>
<protein>
    <submittedName>
        <fullName evidence="2">Uncharacterized protein</fullName>
    </submittedName>
</protein>
<evidence type="ECO:0000313" key="2">
    <source>
        <dbReference type="EMBL" id="KAF3172338.1"/>
    </source>
</evidence>